<evidence type="ECO:0000313" key="3">
    <source>
        <dbReference type="Proteomes" id="UP000559256"/>
    </source>
</evidence>
<organism evidence="2 3">
    <name type="scientific">Tetrapyrgos nigripes</name>
    <dbReference type="NCBI Taxonomy" id="182062"/>
    <lineage>
        <taxon>Eukaryota</taxon>
        <taxon>Fungi</taxon>
        <taxon>Dikarya</taxon>
        <taxon>Basidiomycota</taxon>
        <taxon>Agaricomycotina</taxon>
        <taxon>Agaricomycetes</taxon>
        <taxon>Agaricomycetidae</taxon>
        <taxon>Agaricales</taxon>
        <taxon>Marasmiineae</taxon>
        <taxon>Marasmiaceae</taxon>
        <taxon>Tetrapyrgos</taxon>
    </lineage>
</organism>
<sequence length="345" mass="37578">MAPRTKILLTGATGYIGGSILNRFLARPDFQSSFDIRVLVRSPEKAPKFDALGFKSIVGSHTDEEVMIQAVSEVDIVVGVTDCDSIPAAELTIKGLKKHFEETGKQAFFIQTSGAGVYLQLTDKMSETDVIYDDANPDQIETLAPTQPHRNVDLKILDAEKEGFFKSCIVLPTLVYGVATGPLFDSGLSNSHSLLIPLISRAALERRRAGMIGQGKNVCPIVEIHEVADFYIILIEKCIKSPDAVPHGREGIYNLENGNCTYYDLAEAIGKALVALGRGDNSTPLTFTPEEEKKYFGAYAPLFGADCRCIATRARSFGWDPKMTTADLLGGVQKEIEILIKTGKA</sequence>
<dbReference type="Proteomes" id="UP000559256">
    <property type="component" value="Unassembled WGS sequence"/>
</dbReference>
<dbReference type="InterPro" id="IPR051783">
    <property type="entry name" value="NAD(P)-dependent_oxidoreduct"/>
</dbReference>
<protein>
    <recommendedName>
        <fullName evidence="1">NmrA-like domain-containing protein</fullName>
    </recommendedName>
</protein>
<dbReference type="PANTHER" id="PTHR48079:SF6">
    <property type="entry name" value="NAD(P)-BINDING DOMAIN-CONTAINING PROTEIN-RELATED"/>
    <property type="match status" value="1"/>
</dbReference>
<dbReference type="EMBL" id="JAACJM010000048">
    <property type="protein sequence ID" value="KAF5358818.1"/>
    <property type="molecule type" value="Genomic_DNA"/>
</dbReference>
<dbReference type="SUPFAM" id="SSF51735">
    <property type="entry name" value="NAD(P)-binding Rossmann-fold domains"/>
    <property type="match status" value="1"/>
</dbReference>
<proteinExistence type="predicted"/>
<evidence type="ECO:0000259" key="1">
    <source>
        <dbReference type="Pfam" id="PF05368"/>
    </source>
</evidence>
<dbReference type="GO" id="GO:0004029">
    <property type="term" value="F:aldehyde dehydrogenase (NAD+) activity"/>
    <property type="evidence" value="ECO:0007669"/>
    <property type="project" value="TreeGrafter"/>
</dbReference>
<feature type="domain" description="NmrA-like" evidence="1">
    <location>
        <begin position="5"/>
        <end position="82"/>
    </location>
</feature>
<reference evidence="2 3" key="1">
    <citation type="journal article" date="2020" name="ISME J.">
        <title>Uncovering the hidden diversity of litter-decomposition mechanisms in mushroom-forming fungi.</title>
        <authorList>
            <person name="Floudas D."/>
            <person name="Bentzer J."/>
            <person name="Ahren D."/>
            <person name="Johansson T."/>
            <person name="Persson P."/>
            <person name="Tunlid A."/>
        </authorList>
    </citation>
    <scope>NUCLEOTIDE SEQUENCE [LARGE SCALE GENOMIC DNA]</scope>
    <source>
        <strain evidence="2 3">CBS 291.85</strain>
    </source>
</reference>
<name>A0A8H5G5Q6_9AGAR</name>
<keyword evidence="3" id="KW-1185">Reference proteome</keyword>
<dbReference type="InterPro" id="IPR008030">
    <property type="entry name" value="NmrA-like"/>
</dbReference>
<dbReference type="OrthoDB" id="10262413at2759"/>
<dbReference type="AlphaFoldDB" id="A0A8H5G5Q6"/>
<comment type="caution">
    <text evidence="2">The sequence shown here is derived from an EMBL/GenBank/DDBJ whole genome shotgun (WGS) entry which is preliminary data.</text>
</comment>
<dbReference type="PANTHER" id="PTHR48079">
    <property type="entry name" value="PROTEIN YEEZ"/>
    <property type="match status" value="1"/>
</dbReference>
<dbReference type="InterPro" id="IPR036291">
    <property type="entry name" value="NAD(P)-bd_dom_sf"/>
</dbReference>
<dbReference type="Gene3D" id="3.40.50.720">
    <property type="entry name" value="NAD(P)-binding Rossmann-like Domain"/>
    <property type="match status" value="1"/>
</dbReference>
<dbReference type="GO" id="GO:0005737">
    <property type="term" value="C:cytoplasm"/>
    <property type="evidence" value="ECO:0007669"/>
    <property type="project" value="TreeGrafter"/>
</dbReference>
<accession>A0A8H5G5Q6</accession>
<gene>
    <name evidence="2" type="ORF">D9758_008565</name>
</gene>
<dbReference type="Pfam" id="PF05368">
    <property type="entry name" value="NmrA"/>
    <property type="match status" value="1"/>
</dbReference>
<evidence type="ECO:0000313" key="2">
    <source>
        <dbReference type="EMBL" id="KAF5358818.1"/>
    </source>
</evidence>